<accession>A0ABX9AP63</accession>
<evidence type="ECO:0000256" key="8">
    <source>
        <dbReference type="ARBA" id="ARBA00023049"/>
    </source>
</evidence>
<dbReference type="Gene3D" id="1.25.40.10">
    <property type="entry name" value="Tetratricopeptide repeat domain"/>
    <property type="match status" value="1"/>
</dbReference>
<keyword evidence="3 9" id="KW-0732">Signal</keyword>
<keyword evidence="2 9" id="KW-0479">Metal-binding</keyword>
<dbReference type="CDD" id="cd07333">
    <property type="entry name" value="M48C_bepA_like"/>
    <property type="match status" value="1"/>
</dbReference>
<keyword evidence="12" id="KW-1185">Reference proteome</keyword>
<keyword evidence="1 9" id="KW-0645">Protease</keyword>
<evidence type="ECO:0000256" key="2">
    <source>
        <dbReference type="ARBA" id="ARBA00022723"/>
    </source>
</evidence>
<comment type="function">
    <text evidence="9">Functions as both a chaperone and a metalloprotease. Maintains the integrity of the outer membrane by promoting either the assembly or the elimination of outer membrane proteins, depending on their folding state.</text>
</comment>
<feature type="binding site" evidence="9">
    <location>
        <position position="162"/>
    </location>
    <ligand>
        <name>Zn(2+)</name>
        <dbReference type="ChEBI" id="CHEBI:29105"/>
        <note>catalytic</note>
    </ligand>
</feature>
<keyword evidence="7 9" id="KW-0862">Zinc</keyword>
<keyword evidence="8 9" id="KW-0482">Metalloprotease</keyword>
<keyword evidence="4 9" id="KW-0574">Periplasm</keyword>
<evidence type="ECO:0000313" key="11">
    <source>
        <dbReference type="EMBL" id="QZN96943.1"/>
    </source>
</evidence>
<comment type="similarity">
    <text evidence="9">Belongs to the peptidase M48 family. BepA subfamily.</text>
</comment>
<evidence type="ECO:0000256" key="4">
    <source>
        <dbReference type="ARBA" id="ARBA00022764"/>
    </source>
</evidence>
<comment type="subcellular location">
    <subcellularLocation>
        <location evidence="9">Periplasm</location>
    </subcellularLocation>
</comment>
<dbReference type="SUPFAM" id="SSF48452">
    <property type="entry name" value="TPR-like"/>
    <property type="match status" value="1"/>
</dbReference>
<evidence type="ECO:0000256" key="1">
    <source>
        <dbReference type="ARBA" id="ARBA00022670"/>
    </source>
</evidence>
<dbReference type="Proteomes" id="UP000825886">
    <property type="component" value="Chromosome"/>
</dbReference>
<feature type="active site" description="Proton donor" evidence="9">
    <location>
        <position position="227"/>
    </location>
</feature>
<dbReference type="EMBL" id="CP081864">
    <property type="protein sequence ID" value="QZN96943.1"/>
    <property type="molecule type" value="Genomic_DNA"/>
</dbReference>
<dbReference type="Pfam" id="PF14559">
    <property type="entry name" value="TPR_19"/>
    <property type="match status" value="1"/>
</dbReference>
<name>A0ABX9AP63_9ENTR</name>
<protein>
    <recommendedName>
        <fullName evidence="9">Beta-barrel assembly-enhancing protease</fullName>
        <ecNumber evidence="9">3.4.-.-</ecNumber>
    </recommendedName>
</protein>
<organism evidence="11 12">
    <name type="scientific">Symbiopectobacterium purcellii</name>
    <dbReference type="NCBI Taxonomy" id="2871826"/>
    <lineage>
        <taxon>Bacteria</taxon>
        <taxon>Pseudomonadati</taxon>
        <taxon>Pseudomonadota</taxon>
        <taxon>Gammaproteobacteria</taxon>
        <taxon>Enterobacterales</taxon>
        <taxon>Enterobacteriaceae</taxon>
    </lineage>
</organism>
<dbReference type="InterPro" id="IPR011990">
    <property type="entry name" value="TPR-like_helical_dom_sf"/>
</dbReference>
<dbReference type="InterPro" id="IPR001915">
    <property type="entry name" value="Peptidase_M48"/>
</dbReference>
<proteinExistence type="inferred from homology"/>
<comment type="cofactor">
    <cofactor evidence="9">
        <name>Zn(2+)</name>
        <dbReference type="ChEBI" id="CHEBI:29105"/>
    </cofactor>
    <text evidence="9">Binds 1 zinc ion per subunit.</text>
</comment>
<dbReference type="InterPro" id="IPR030873">
    <property type="entry name" value="Protease_BepA"/>
</dbReference>
<feature type="domain" description="Peptidase M48" evidence="10">
    <location>
        <begin position="96"/>
        <end position="281"/>
    </location>
</feature>
<evidence type="ECO:0000256" key="5">
    <source>
        <dbReference type="ARBA" id="ARBA00022801"/>
    </source>
</evidence>
<evidence type="ECO:0000313" key="12">
    <source>
        <dbReference type="Proteomes" id="UP000825886"/>
    </source>
</evidence>
<dbReference type="EC" id="3.4.-.-" evidence="9"/>
<gene>
    <name evidence="9" type="primary">bepA</name>
    <name evidence="11" type="ORF">K6K13_05980</name>
</gene>
<evidence type="ECO:0000259" key="10">
    <source>
        <dbReference type="Pfam" id="PF01435"/>
    </source>
</evidence>
<feature type="active site" evidence="9">
    <location>
        <position position="159"/>
    </location>
</feature>
<feature type="binding site" evidence="9">
    <location>
        <position position="158"/>
    </location>
    <ligand>
        <name>Zn(2+)</name>
        <dbReference type="ChEBI" id="CHEBI:29105"/>
        <note>catalytic</note>
    </ligand>
</feature>
<feature type="binding site" evidence="9">
    <location>
        <position position="223"/>
    </location>
    <ligand>
        <name>Zn(2+)</name>
        <dbReference type="ChEBI" id="CHEBI:29105"/>
        <note>catalytic</note>
    </ligand>
</feature>
<keyword evidence="6" id="KW-0802">TPR repeat</keyword>
<evidence type="ECO:0000256" key="3">
    <source>
        <dbReference type="ARBA" id="ARBA00022729"/>
    </source>
</evidence>
<dbReference type="Gene3D" id="3.30.2010.10">
    <property type="entry name" value="Metalloproteases ('zincins'), catalytic domain"/>
    <property type="match status" value="1"/>
</dbReference>
<evidence type="ECO:0000256" key="6">
    <source>
        <dbReference type="ARBA" id="ARBA00022803"/>
    </source>
</evidence>
<dbReference type="InterPro" id="IPR051156">
    <property type="entry name" value="Mito/Outer_Membr_Metalloprot"/>
</dbReference>
<keyword evidence="5 9" id="KW-0378">Hydrolase</keyword>
<dbReference type="PANTHER" id="PTHR22726">
    <property type="entry name" value="METALLOENDOPEPTIDASE OMA1"/>
    <property type="match status" value="1"/>
</dbReference>
<dbReference type="Pfam" id="PF01435">
    <property type="entry name" value="Peptidase_M48"/>
    <property type="match status" value="1"/>
</dbReference>
<evidence type="ECO:0000256" key="7">
    <source>
        <dbReference type="ARBA" id="ARBA00022833"/>
    </source>
</evidence>
<dbReference type="PANTHER" id="PTHR22726:SF1">
    <property type="entry name" value="METALLOENDOPEPTIDASE OMA1, MITOCHONDRIAL"/>
    <property type="match status" value="1"/>
</dbReference>
<dbReference type="HAMAP" id="MF_00997">
    <property type="entry name" value="Protease_BepA"/>
    <property type="match status" value="1"/>
</dbReference>
<reference evidence="11 12" key="1">
    <citation type="submission" date="2021-08" db="EMBL/GenBank/DDBJ databases">
        <title>Culture and genomic analysis of Symbiopectobacterium purcellii sp. nov. gen. nov., isolated from the leafhopper Empoasca decipiens.</title>
        <authorList>
            <person name="Nadal-Jimenez P."/>
            <person name="Siozios S."/>
            <person name="Halliday N."/>
            <person name="Camara M."/>
            <person name="Hurst G.D.D."/>
        </authorList>
    </citation>
    <scope>NUCLEOTIDE SEQUENCE [LARGE SCALE GENOMIC DNA]</scope>
    <source>
        <strain evidence="11 12">SyEd1</strain>
    </source>
</reference>
<evidence type="ECO:0000256" key="9">
    <source>
        <dbReference type="HAMAP-Rule" id="MF_00997"/>
    </source>
</evidence>
<sequence length="509" mass="55807">MVFNWLGAERPRISAPAGKTFLRGLRVKKTLTALLFGAMLGGVAAPVVADMQDQLPDMGTTAGGTLSINQEIAMGDFYLRQMRGGAPLIDDPLLVQYINQLGQRLVKSANSVRTPFHFFIIRNDELNAFAFFGGNVVIHSALFRYAENESELASVLAHEISHVTQRHLARAMESQQRSAPLTWMGALGSILLAMANPQVGMAALSGTLAGAQQGIISFTQSNEQEADRIGLQVLQRAGFDPQAMPNFMQKLADQSRYATKPPEMLLTHPLPESRLADARNRANQMRPAPTQSSQDFLFAKMRALTMYSTAYKATADETIDNWLKGNVREQLAAQYGKAVRAYEEKKYDDARAVLQPLLDKTPDSPWFLDLMTDIDLAQNKAALAIARLQKAPGAQNNPVLQLNLANAYVTGGQAAAASRLLYRYTYANPGDPNGWSLLAQASAAQGMRAEELAARGEELALSGKLDQAIGLFSNASSLSKLGSLEQARYDARIDQLRQLQQRFRQFEKS</sequence>